<evidence type="ECO:0000313" key="3">
    <source>
        <dbReference type="EMBL" id="KFB72359.1"/>
    </source>
</evidence>
<dbReference type="EMBL" id="JDVG02000398">
    <property type="protein sequence ID" value="KFB72359.1"/>
    <property type="molecule type" value="Genomic_DNA"/>
</dbReference>
<protein>
    <submittedName>
        <fullName evidence="3">Inner membrane lipoprotein YiaD</fullName>
    </submittedName>
</protein>
<dbReference type="Gene3D" id="3.30.1330.60">
    <property type="entry name" value="OmpA-like domain"/>
    <property type="match status" value="1"/>
</dbReference>
<reference evidence="3 4" key="1">
    <citation type="submission" date="2014-02" db="EMBL/GenBank/DDBJ databases">
        <title>Expanding our view of genomic diversity in Candidatus Accumulibacter clades.</title>
        <authorList>
            <person name="Skennerton C.T."/>
            <person name="Barr J.J."/>
            <person name="Slater F.R."/>
            <person name="Bond P.L."/>
            <person name="Tyson G.W."/>
        </authorList>
    </citation>
    <scope>NUCLEOTIDE SEQUENCE [LARGE SCALE GENOMIC DNA]</scope>
    <source>
        <strain evidence="4">BA-91</strain>
    </source>
</reference>
<organism evidence="3 4">
    <name type="scientific">Candidatus Accumulibacter phosphatis</name>
    <dbReference type="NCBI Taxonomy" id="327160"/>
    <lineage>
        <taxon>Bacteria</taxon>
        <taxon>Pseudomonadati</taxon>
        <taxon>Pseudomonadota</taxon>
        <taxon>Betaproteobacteria</taxon>
        <taxon>Candidatus Accumulibacter</taxon>
    </lineage>
</organism>
<evidence type="ECO:0000259" key="2">
    <source>
        <dbReference type="PROSITE" id="PS51123"/>
    </source>
</evidence>
<dbReference type="SUPFAM" id="SSF103088">
    <property type="entry name" value="OmpA-like"/>
    <property type="match status" value="1"/>
</dbReference>
<dbReference type="AlphaFoldDB" id="A0A080M5L4"/>
<dbReference type="PANTHER" id="PTHR30329:SF21">
    <property type="entry name" value="LIPOPROTEIN YIAD-RELATED"/>
    <property type="match status" value="1"/>
</dbReference>
<accession>A0A080M5L4</accession>
<dbReference type="PROSITE" id="PS51123">
    <property type="entry name" value="OMPA_2"/>
    <property type="match status" value="1"/>
</dbReference>
<evidence type="ECO:0000313" key="4">
    <source>
        <dbReference type="Proteomes" id="UP000020077"/>
    </source>
</evidence>
<dbReference type="CDD" id="cd07185">
    <property type="entry name" value="OmpA_C-like"/>
    <property type="match status" value="1"/>
</dbReference>
<dbReference type="PANTHER" id="PTHR30329">
    <property type="entry name" value="STATOR ELEMENT OF FLAGELLAR MOTOR COMPLEX"/>
    <property type="match status" value="1"/>
</dbReference>
<comment type="caution">
    <text evidence="3">The sequence shown here is derived from an EMBL/GenBank/DDBJ whole genome shotgun (WGS) entry which is preliminary data.</text>
</comment>
<keyword evidence="3" id="KW-0449">Lipoprotein</keyword>
<sequence length="225" mass="24916">MRWSLQAARYDVGRTAGVRHRGIGRQAGSLTLRQEDLTVMKNWTMAVPFSLFLVAGCVSQQTYDQQVQQTQAAVTLEKQYLALNQQFQAEIAADQVQIRQLNDRLVVTFVDEILFASGSAEMHAKGRSTVGRAVPTLASPTGHWISVQGYTDSDPIGPALRGRYPTNWDLSAARAVDVVRYLQVQGVDPRNLVAEGYGQYQPVASNDTPQGRAKNRKIDIVLRSK</sequence>
<dbReference type="InterPro" id="IPR050330">
    <property type="entry name" value="Bact_OuterMem_StrucFunc"/>
</dbReference>
<evidence type="ECO:0000256" key="1">
    <source>
        <dbReference type="PROSITE-ProRule" id="PRU00473"/>
    </source>
</evidence>
<name>A0A080M5L4_9PROT</name>
<proteinExistence type="predicted"/>
<keyword evidence="1" id="KW-0472">Membrane</keyword>
<dbReference type="Pfam" id="PF00691">
    <property type="entry name" value="OmpA"/>
    <property type="match status" value="1"/>
</dbReference>
<dbReference type="InterPro" id="IPR006665">
    <property type="entry name" value="OmpA-like"/>
</dbReference>
<dbReference type="GO" id="GO:0016020">
    <property type="term" value="C:membrane"/>
    <property type="evidence" value="ECO:0007669"/>
    <property type="project" value="UniProtKB-UniRule"/>
</dbReference>
<dbReference type="InterPro" id="IPR036737">
    <property type="entry name" value="OmpA-like_sf"/>
</dbReference>
<feature type="domain" description="OmpA-like" evidence="2">
    <location>
        <begin position="102"/>
        <end position="225"/>
    </location>
</feature>
<dbReference type="Proteomes" id="UP000020077">
    <property type="component" value="Unassembled WGS sequence"/>
</dbReference>
<gene>
    <name evidence="3" type="primary">yiaD_2</name>
    <name evidence="3" type="ORF">AW09_002452</name>
</gene>